<protein>
    <submittedName>
        <fullName evidence="2">Uncharacterized protein</fullName>
    </submittedName>
</protein>
<evidence type="ECO:0000313" key="3">
    <source>
        <dbReference type="Proteomes" id="UP001499978"/>
    </source>
</evidence>
<comment type="caution">
    <text evidence="2">The sequence shown here is derived from an EMBL/GenBank/DDBJ whole genome shotgun (WGS) entry which is preliminary data.</text>
</comment>
<dbReference type="EMBL" id="BAAARY010000014">
    <property type="protein sequence ID" value="GAA2527708.1"/>
    <property type="molecule type" value="Genomic_DNA"/>
</dbReference>
<gene>
    <name evidence="2" type="ORF">GCM10010201_28160</name>
</gene>
<name>A0ABN3NPH1_9ACTN</name>
<dbReference type="Proteomes" id="UP001499978">
    <property type="component" value="Unassembled WGS sequence"/>
</dbReference>
<evidence type="ECO:0000256" key="1">
    <source>
        <dbReference type="SAM" id="MobiDB-lite"/>
    </source>
</evidence>
<keyword evidence="3" id="KW-1185">Reference proteome</keyword>
<evidence type="ECO:0000313" key="2">
    <source>
        <dbReference type="EMBL" id="GAA2527708.1"/>
    </source>
</evidence>
<sequence>MTRQAETLVLLLRPEVCDDAAMYLHASLKAAWGEGSRDDVKGWRVKRILSIQKALGVKPPARSNRAKGLRLKRNEADD</sequence>
<accession>A0ABN3NPH1</accession>
<feature type="region of interest" description="Disordered" evidence="1">
    <location>
        <begin position="59"/>
        <end position="78"/>
    </location>
</feature>
<reference evidence="2 3" key="1">
    <citation type="journal article" date="2019" name="Int. J. Syst. Evol. Microbiol.">
        <title>The Global Catalogue of Microorganisms (GCM) 10K type strain sequencing project: providing services to taxonomists for standard genome sequencing and annotation.</title>
        <authorList>
            <consortium name="The Broad Institute Genomics Platform"/>
            <consortium name="The Broad Institute Genome Sequencing Center for Infectious Disease"/>
            <person name="Wu L."/>
            <person name="Ma J."/>
        </authorList>
    </citation>
    <scope>NUCLEOTIDE SEQUENCE [LARGE SCALE GENOMIC DNA]</scope>
    <source>
        <strain evidence="2 3">JCM 3367</strain>
    </source>
</reference>
<proteinExistence type="predicted"/>
<organism evidence="2 3">
    <name type="scientific">Pilimelia columellifera subsp. columellifera</name>
    <dbReference type="NCBI Taxonomy" id="706583"/>
    <lineage>
        <taxon>Bacteria</taxon>
        <taxon>Bacillati</taxon>
        <taxon>Actinomycetota</taxon>
        <taxon>Actinomycetes</taxon>
        <taxon>Micromonosporales</taxon>
        <taxon>Micromonosporaceae</taxon>
        <taxon>Pilimelia</taxon>
    </lineage>
</organism>